<dbReference type="AlphaFoldDB" id="A0A6M0CKQ0"/>
<keyword evidence="3" id="KW-1185">Reference proteome</keyword>
<sequence length="230" mass="26615">MAKNIFKSDWFSSTIGSMIGVLAAFLLNNLWNDYQSNKQQELVIQNIQSELSSNAEILEESIEKLDTYLTTFTQFNRVYNSEESKIIATPIDMNLLRRSTSDLFRISDSIPLENGKYEYKGEIQLFYNFNMLDSQLKESAWNSALAIGELQKFPIKKVQTLEETYSFQNKVKDKATKLTDGFLEVLLRSTSQKEAIETMNVFVTDINLYKQYNELLLIGYQESLDQLKLD</sequence>
<organism evidence="2 3">
    <name type="scientific">Spongiivirga citrea</name>
    <dbReference type="NCBI Taxonomy" id="1481457"/>
    <lineage>
        <taxon>Bacteria</taxon>
        <taxon>Pseudomonadati</taxon>
        <taxon>Bacteroidota</taxon>
        <taxon>Flavobacteriia</taxon>
        <taxon>Flavobacteriales</taxon>
        <taxon>Flavobacteriaceae</taxon>
        <taxon>Spongiivirga</taxon>
    </lineage>
</organism>
<comment type="caution">
    <text evidence="2">The sequence shown here is derived from an EMBL/GenBank/DDBJ whole genome shotgun (WGS) entry which is preliminary data.</text>
</comment>
<name>A0A6M0CKQ0_9FLAO</name>
<proteinExistence type="predicted"/>
<dbReference type="Proteomes" id="UP000474296">
    <property type="component" value="Unassembled WGS sequence"/>
</dbReference>
<dbReference type="RefSeq" id="WP_164029276.1">
    <property type="nucleotide sequence ID" value="NZ_JAABOQ010000001.1"/>
</dbReference>
<protein>
    <submittedName>
        <fullName evidence="2">Uncharacterized protein</fullName>
    </submittedName>
</protein>
<keyword evidence="1" id="KW-1133">Transmembrane helix</keyword>
<gene>
    <name evidence="2" type="ORF">GWK10_02285</name>
</gene>
<keyword evidence="1" id="KW-0812">Transmembrane</keyword>
<reference evidence="2 3" key="1">
    <citation type="submission" date="2020-01" db="EMBL/GenBank/DDBJ databases">
        <title>Spongiivirga citrea KCTC 32990T.</title>
        <authorList>
            <person name="Wang G."/>
        </authorList>
    </citation>
    <scope>NUCLEOTIDE SEQUENCE [LARGE SCALE GENOMIC DNA]</scope>
    <source>
        <strain evidence="2 3">KCTC 32990</strain>
    </source>
</reference>
<evidence type="ECO:0000256" key="1">
    <source>
        <dbReference type="SAM" id="Phobius"/>
    </source>
</evidence>
<feature type="transmembrane region" description="Helical" evidence="1">
    <location>
        <begin position="12"/>
        <end position="31"/>
    </location>
</feature>
<evidence type="ECO:0000313" key="2">
    <source>
        <dbReference type="EMBL" id="NER16017.1"/>
    </source>
</evidence>
<dbReference type="EMBL" id="JAABOQ010000001">
    <property type="protein sequence ID" value="NER16017.1"/>
    <property type="molecule type" value="Genomic_DNA"/>
</dbReference>
<keyword evidence="1" id="KW-0472">Membrane</keyword>
<accession>A0A6M0CKQ0</accession>
<evidence type="ECO:0000313" key="3">
    <source>
        <dbReference type="Proteomes" id="UP000474296"/>
    </source>
</evidence>